<reference evidence="1 2" key="1">
    <citation type="submission" date="2011-01" db="EMBL/GenBank/DDBJ databases">
        <authorList>
            <person name="Muzny D."/>
            <person name="Qin X."/>
            <person name="Buhay C."/>
            <person name="Dugan-Rocha S."/>
            <person name="Ding Y."/>
            <person name="Chen G."/>
            <person name="Hawes A."/>
            <person name="Holder M."/>
            <person name="Jhangiani S."/>
            <person name="Johnson A."/>
            <person name="Khan Z."/>
            <person name="Li Z."/>
            <person name="Liu W."/>
            <person name="Liu X."/>
            <person name="Perez L."/>
            <person name="Shen H."/>
            <person name="Wang Q."/>
            <person name="Watt J."/>
            <person name="Xi L."/>
            <person name="Xin Y."/>
            <person name="Zhou J."/>
            <person name="Deng J."/>
            <person name="Jiang H."/>
            <person name="Liu Y."/>
            <person name="Qu J."/>
            <person name="Song X.-Z."/>
            <person name="Zhang L."/>
            <person name="Villasana D."/>
            <person name="Johnson A."/>
            <person name="Liu J."/>
            <person name="Liyanage D."/>
            <person name="Lorensuhewa L."/>
            <person name="Robinson T."/>
            <person name="Song A."/>
            <person name="Song B.-B."/>
            <person name="Dinh H."/>
            <person name="Thornton R."/>
            <person name="Coyle M."/>
            <person name="Francisco L."/>
            <person name="Jackson L."/>
            <person name="Javaid M."/>
            <person name="Korchina V."/>
            <person name="Kovar C."/>
            <person name="Mata R."/>
            <person name="Mathew T."/>
            <person name="Ngo R."/>
            <person name="Nguyen L."/>
            <person name="Nguyen N."/>
            <person name="Okwuonu G."/>
            <person name="Ongeri F."/>
            <person name="Pham C."/>
            <person name="Simmons D."/>
            <person name="Wilczek-Boney K."/>
            <person name="Hale W."/>
            <person name="Jakkamsetti A."/>
            <person name="Pham P."/>
            <person name="Ruth R."/>
            <person name="San Lucas F."/>
            <person name="Warren J."/>
            <person name="Zhang J."/>
            <person name="Zhao Z."/>
            <person name="Zhou C."/>
            <person name="Zhu D."/>
            <person name="Lee S."/>
            <person name="Bess C."/>
            <person name="Blankenburg K."/>
            <person name="Forbes L."/>
            <person name="Fu Q."/>
            <person name="Gubbala S."/>
            <person name="Hirani K."/>
            <person name="Jayaseelan J.C."/>
            <person name="Lara F."/>
            <person name="Munidasa M."/>
            <person name="Palculict T."/>
            <person name="Patil S."/>
            <person name="Pu L.-L."/>
            <person name="Saada N."/>
            <person name="Tang L."/>
            <person name="Weissenberger G."/>
            <person name="Zhu Y."/>
            <person name="Hemphill L."/>
            <person name="Shang Y."/>
            <person name="Youmans B."/>
            <person name="Ayvaz T."/>
            <person name="Ross M."/>
            <person name="Santibanez J."/>
            <person name="Aqrawi P."/>
            <person name="Gross S."/>
            <person name="Joshi V."/>
            <person name="Fowler G."/>
            <person name="Nazareth L."/>
            <person name="Reid J."/>
            <person name="Worley K."/>
            <person name="Petrosino J."/>
            <person name="Highlander S."/>
            <person name="Gibbs R."/>
        </authorList>
    </citation>
    <scope>NUCLEOTIDE SEQUENCE [LARGE SCALE GENOMIC DNA]</scope>
    <source>
        <strain evidence="1 2">ATCC 25644</strain>
    </source>
</reference>
<evidence type="ECO:0000313" key="2">
    <source>
        <dbReference type="Proteomes" id="UP000004099"/>
    </source>
</evidence>
<protein>
    <submittedName>
        <fullName evidence="1">Uncharacterized protein</fullName>
    </submittedName>
</protein>
<dbReference type="AlphaFoldDB" id="E7FSA1"/>
<sequence length="49" mass="5507">MIVDNLVIQSVERAKKVTGKKEETVDDFRNIVDKSKSFTGFDLFTGDNA</sequence>
<gene>
    <name evidence="1" type="ORF">HMPREF0542_11778</name>
</gene>
<dbReference type="HOGENOM" id="CLU_3137121_0_0_9"/>
<dbReference type="EMBL" id="ACGS02000045">
    <property type="protein sequence ID" value="EFZ34144.1"/>
    <property type="molecule type" value="Genomic_DNA"/>
</dbReference>
<dbReference type="Proteomes" id="UP000004099">
    <property type="component" value="Unassembled WGS sequence"/>
</dbReference>
<proteinExistence type="predicted"/>
<accession>E7FSA1</accession>
<organism evidence="1 2">
    <name type="scientific">Ligilactobacillus ruminis ATCC 25644</name>
    <dbReference type="NCBI Taxonomy" id="525362"/>
    <lineage>
        <taxon>Bacteria</taxon>
        <taxon>Bacillati</taxon>
        <taxon>Bacillota</taxon>
        <taxon>Bacilli</taxon>
        <taxon>Lactobacillales</taxon>
        <taxon>Lactobacillaceae</taxon>
        <taxon>Ligilactobacillus</taxon>
    </lineage>
</organism>
<name>E7FSA1_9LACO</name>
<comment type="caution">
    <text evidence="1">The sequence shown here is derived from an EMBL/GenBank/DDBJ whole genome shotgun (WGS) entry which is preliminary data.</text>
</comment>
<evidence type="ECO:0000313" key="1">
    <source>
        <dbReference type="EMBL" id="EFZ34144.1"/>
    </source>
</evidence>